<dbReference type="Pfam" id="PF08665">
    <property type="entry name" value="PglZ"/>
    <property type="match status" value="1"/>
</dbReference>
<keyword evidence="2" id="KW-1185">Reference proteome</keyword>
<sequence>MTINQYIADYLRQKLVDSPTLLVYDPNGRYHDLVQTLASGLVHVVDASKSFIKAREEAQRIYTEELPANDQDRLVLYLPLKSPTDNQARIQDPYFMFGLGGAIFPLTPADRYVELCKACYPGQESKIDTIFADSEPSFETVDALGAGNTYALLQTLTGGKSGVTRSDAEMVLALMTGSPDMAIAWKKQKGITAEWKTFAKQQLGLKASSGGALPDVQEEIWRYVLFSEFVYDLPVPLPAQFANVPRGGETQRKLILELGQTLRQRKGWEELYVENAGKVDVDLGLSDVFAQETDLGEIITFAFEDNTYFHRYINDILAGKLAEAAQEWSAVQGNIWEGHDPQRAANWQVARCGAELMRFAGTLTDEAIQSHKTLAQLVEQYTNNWYRFDQFQRSFEQYTDILPDRSELIETYIKRVRQNYRNRSELLQKQYQSLVVREGWPGTMPFQNTSVWNKYIEPSLKAHLPTAYIWADALRFELGKEVGTALTKNGHTVDLIPSAAFIPTVTKLAMAALLPGADQKLYLRHVGESIEAELDGVVLKNLQDRVGVLRTRLGDRMQHQSLDNFLNSPKQKPVDLLCLSLTEIDTSGESLGSNALLPIQEAAKKLVRAVNKLKQVGYKQVVIAADHGFVLHPDYEPGDNMPKPPGDWWLAKKRCLAGIGTPGDTSLGFTPERLSLRSDATQFIFARQFGVYQANTRYFHEGLSLQENIVPVLTVRLAVVKTESKADVTLSHKKGFITGLRPSIQVAAFSESLFAEPLVVRIEAVAGGEVVGTLADQTGVNLLAGTVELTPGTTSSLTLEMEEDFEGNFDVVAINPATGKQYHFLSLRTDYSF</sequence>
<gene>
    <name evidence="1" type="ORF">NFI80_01405</name>
</gene>
<dbReference type="EMBL" id="CP098805">
    <property type="protein sequence ID" value="USJ31401.1"/>
    <property type="molecule type" value="Genomic_DNA"/>
</dbReference>
<name>A0ABY4XLT1_9BACT</name>
<dbReference type="Proteomes" id="UP001055420">
    <property type="component" value="Chromosome"/>
</dbReference>
<accession>A0ABY4XLT1</accession>
<protein>
    <submittedName>
        <fullName evidence="1">PglZ domain-containing protein</fullName>
    </submittedName>
</protein>
<evidence type="ECO:0000313" key="2">
    <source>
        <dbReference type="Proteomes" id="UP001055420"/>
    </source>
</evidence>
<dbReference type="RefSeq" id="WP_235164441.1">
    <property type="nucleotide sequence ID" value="NZ_CP098805.1"/>
</dbReference>
<organism evidence="1 2">
    <name type="scientific">Dyadobacter chenhuakuii</name>
    <dbReference type="NCBI Taxonomy" id="2909339"/>
    <lineage>
        <taxon>Bacteria</taxon>
        <taxon>Pseudomonadati</taxon>
        <taxon>Bacteroidota</taxon>
        <taxon>Cytophagia</taxon>
        <taxon>Cytophagales</taxon>
        <taxon>Spirosomataceae</taxon>
        <taxon>Dyadobacter</taxon>
    </lineage>
</organism>
<evidence type="ECO:0000313" key="1">
    <source>
        <dbReference type="EMBL" id="USJ31401.1"/>
    </source>
</evidence>
<reference evidence="1" key="1">
    <citation type="submission" date="2022-06" db="EMBL/GenBank/DDBJ databases">
        <title>Novel species in genus Dyadobacter.</title>
        <authorList>
            <person name="Ma C."/>
        </authorList>
    </citation>
    <scope>NUCLEOTIDE SEQUENCE</scope>
    <source>
        <strain evidence="1">CY22</strain>
    </source>
</reference>
<proteinExistence type="predicted"/>